<dbReference type="STRING" id="188937.MA_2018"/>
<evidence type="ECO:0000313" key="2">
    <source>
        <dbReference type="Proteomes" id="UP000002487"/>
    </source>
</evidence>
<gene>
    <name evidence="1" type="ordered locus">MA_2018</name>
</gene>
<dbReference type="InParanoid" id="Q8TP96"/>
<protein>
    <submittedName>
        <fullName evidence="1">Uncharacterized protein</fullName>
    </submittedName>
</protein>
<dbReference type="EMBL" id="AE010299">
    <property type="protein sequence ID" value="AAM05421.1"/>
    <property type="molecule type" value="Genomic_DNA"/>
</dbReference>
<evidence type="ECO:0000313" key="1">
    <source>
        <dbReference type="EMBL" id="AAM05421.1"/>
    </source>
</evidence>
<proteinExistence type="predicted"/>
<dbReference type="HOGENOM" id="CLU_2127802_0_0_2"/>
<dbReference type="EnsemblBacteria" id="AAM05421">
    <property type="protein sequence ID" value="AAM05421"/>
    <property type="gene ID" value="MA_2018"/>
</dbReference>
<sequence>MCFSFLFSRGKLLFCVSLFYHCFDGIPERISRFYLQISPLERSENGKKDLRIINLTVTVTVYLIRQSYEFITYQFVNFIQGAKFRGDRELFQRVYLLPAFLYSYQELSGYLKS</sequence>
<reference evidence="1 2" key="1">
    <citation type="journal article" date="2002" name="Genome Res.">
        <title>The genome of Methanosarcina acetivorans reveals extensive metabolic and physiological diversity.</title>
        <authorList>
            <person name="Galagan J.E."/>
            <person name="Nusbaum C."/>
            <person name="Roy A."/>
            <person name="Endrizzi M.G."/>
            <person name="Macdonald P."/>
            <person name="FitzHugh W."/>
            <person name="Calvo S."/>
            <person name="Engels R."/>
            <person name="Smirnov S."/>
            <person name="Atnoor D."/>
            <person name="Brown A."/>
            <person name="Allen N."/>
            <person name="Naylor J."/>
            <person name="Stange-Thomann N."/>
            <person name="DeArellano K."/>
            <person name="Johnson R."/>
            <person name="Linton L."/>
            <person name="McEwan P."/>
            <person name="McKernan K."/>
            <person name="Talamas J."/>
            <person name="Tirrell A."/>
            <person name="Ye W."/>
            <person name="Zimmer A."/>
            <person name="Barber R.D."/>
            <person name="Cann I."/>
            <person name="Graham D.E."/>
            <person name="Grahame D.A."/>
            <person name="Guss A."/>
            <person name="Hedderich R."/>
            <person name="Ingram-Smith C."/>
            <person name="Kuettner C.H."/>
            <person name="Krzycki J.A."/>
            <person name="Leigh J.A."/>
            <person name="Li W."/>
            <person name="Liu J."/>
            <person name="Mukhopadhyay B."/>
            <person name="Reeve J.N."/>
            <person name="Smith K."/>
            <person name="Springer T.A."/>
            <person name="Umayam L.A."/>
            <person name="White O."/>
            <person name="White R.H."/>
            <person name="de Macario E.C."/>
            <person name="Ferry J.G."/>
            <person name="Jarrell K.F."/>
            <person name="Jing H."/>
            <person name="Macario A.J.L."/>
            <person name="Paulsen I."/>
            <person name="Pritchett M."/>
            <person name="Sowers K.R."/>
            <person name="Swanson R.V."/>
            <person name="Zinder S.H."/>
            <person name="Lander E."/>
            <person name="Metcalf W.W."/>
            <person name="Birren B."/>
        </authorList>
    </citation>
    <scope>NUCLEOTIDE SEQUENCE [LARGE SCALE GENOMIC DNA]</scope>
    <source>
        <strain evidence="2">ATCC 35395 / DSM 2834 / JCM 12185 / C2A</strain>
    </source>
</reference>
<keyword evidence="2" id="KW-1185">Reference proteome</keyword>
<dbReference type="AlphaFoldDB" id="Q8TP96"/>
<dbReference type="Proteomes" id="UP000002487">
    <property type="component" value="Chromosome"/>
</dbReference>
<name>Q8TP96_METAC</name>
<organism evidence="1 2">
    <name type="scientific">Methanosarcina acetivorans (strain ATCC 35395 / DSM 2834 / JCM 12185 / C2A)</name>
    <dbReference type="NCBI Taxonomy" id="188937"/>
    <lineage>
        <taxon>Archaea</taxon>
        <taxon>Methanobacteriati</taxon>
        <taxon>Methanobacteriota</taxon>
        <taxon>Stenosarchaea group</taxon>
        <taxon>Methanomicrobia</taxon>
        <taxon>Methanosarcinales</taxon>
        <taxon>Methanosarcinaceae</taxon>
        <taxon>Methanosarcina</taxon>
    </lineage>
</organism>
<dbReference type="KEGG" id="mac:MA_2018"/>
<accession>Q8TP96</accession>